<gene>
    <name evidence="7" type="ORF">ENN98_05990</name>
</gene>
<keyword evidence="2" id="KW-0472">Membrane</keyword>
<dbReference type="InterPro" id="IPR000014">
    <property type="entry name" value="PAS"/>
</dbReference>
<name>A0A7C2XGI7_9BACT</name>
<dbReference type="InterPro" id="IPR021796">
    <property type="entry name" value="Tll0287-like_dom"/>
</dbReference>
<protein>
    <submittedName>
        <fullName evidence="7">DUF3365 domain-containing protein</fullName>
    </submittedName>
</protein>
<dbReference type="InterPro" id="IPR013656">
    <property type="entry name" value="PAS_4"/>
</dbReference>
<dbReference type="InterPro" id="IPR029016">
    <property type="entry name" value="GAF-like_dom_sf"/>
</dbReference>
<dbReference type="Pfam" id="PF13487">
    <property type="entry name" value="HD_5"/>
    <property type="match status" value="1"/>
</dbReference>
<keyword evidence="2" id="KW-0812">Transmembrane</keyword>
<dbReference type="InterPro" id="IPR037522">
    <property type="entry name" value="HD_GYP_dom"/>
</dbReference>
<feature type="transmembrane region" description="Helical" evidence="2">
    <location>
        <begin position="240"/>
        <end position="260"/>
    </location>
</feature>
<dbReference type="InterPro" id="IPR001610">
    <property type="entry name" value="PAC"/>
</dbReference>
<dbReference type="PROSITE" id="PS50113">
    <property type="entry name" value="PAC"/>
    <property type="match status" value="1"/>
</dbReference>
<dbReference type="SMART" id="SM00065">
    <property type="entry name" value="GAF"/>
    <property type="match status" value="1"/>
</dbReference>
<dbReference type="CDD" id="cd00077">
    <property type="entry name" value="HDc"/>
    <property type="match status" value="1"/>
</dbReference>
<evidence type="ECO:0000259" key="4">
    <source>
        <dbReference type="PROSITE" id="PS50113"/>
    </source>
</evidence>
<dbReference type="PANTHER" id="PTHR43155">
    <property type="entry name" value="CYCLIC DI-GMP PHOSPHODIESTERASE PA4108-RELATED"/>
    <property type="match status" value="1"/>
</dbReference>
<reference evidence="7" key="1">
    <citation type="journal article" date="2020" name="mSystems">
        <title>Genome- and Community-Level Interaction Insights into Carbon Utilization and Element Cycling Functions of Hydrothermarchaeota in Hydrothermal Sediment.</title>
        <authorList>
            <person name="Zhou Z."/>
            <person name="Liu Y."/>
            <person name="Xu W."/>
            <person name="Pan J."/>
            <person name="Luo Z.H."/>
            <person name="Li M."/>
        </authorList>
    </citation>
    <scope>NUCLEOTIDE SEQUENCE [LARGE SCALE GENOMIC DNA]</scope>
    <source>
        <strain evidence="7">SpSt-1224</strain>
    </source>
</reference>
<evidence type="ECO:0000256" key="1">
    <source>
        <dbReference type="SAM" id="Coils"/>
    </source>
</evidence>
<dbReference type="Pfam" id="PF08448">
    <property type="entry name" value="PAS_4"/>
    <property type="match status" value="1"/>
</dbReference>
<dbReference type="SMART" id="SM00086">
    <property type="entry name" value="PAC"/>
    <property type="match status" value="1"/>
</dbReference>
<sequence length="1023" mass="116172">MDDKLIAGKNPENDRGGSTWLRRALKDSLSVQSKFFLVTGLILLLNCLGTALIIYQAEKKQLVARAFAQSELVMAAVEASRAYVREELRPVMYSRFGRDYFLPEAMSTSYVGRAVMERFAPLVGDYDYRRVAINARNPRYEVNELERRMIAYFIEYPDQVEWRGLLKIDGKDKFKRFRPVYFEEECLLCHGRSEHAPPSLVETYGDRLGFGRTAGELAGLVTVGVPVAATLVEARQKATLIFLVVASGLALVLLALNFFFHRMVVTNLHGILEIFRDQEEPPQAAREQISADPGGKIKFFQHKDELAELTAAAYSMAASLREKKEQLRLYNRELEQRVEERTRDLQKSEQELREARDHLEERVRQRTAELEQANVELEESRRRIEMAHRDWNDAFDAIQDPIFIHDRNHRIVHANPAYVRRTGLPLEELRGRIYYEVFPPLSQPLPSCRDFPEKLSQVGGDKVTLPQGEVLVSRSFGIRRADGSYRHSIHILEDQTELRRFALELQRLNRSLRTISRGNEALVRAVDESGLLNDVCRILVETGGYQMAWVGYIQADQGQTVRPVAHAGREEGFLRAVPTTWADEPHGRGPTGIAIVRRQAVTSRDLRNDPNFAPWRDEALERGYASVIALPLFNGEELYGALSIYAAEPNAFDTHEVVLLSELADDLAFGIHMLRIRGEREAAVRDLAASEARFQDLFEHAPAGYLLLRLQDGIIIQVNEAAILMLGYQRSELVGSSLFALFPPGANGLARAESLFRHFSRGAQLKDQELQVRRKNGEAIWISLTAQPVFDDEDRIVECRASIFDISKRKEAEQGRQQLTERLQRSLVQTIQAIATTIEKRDPYTAGHQQRVAELAVAIAREMGLDEQRIEGLRLGAMIHDIGKIYVPAELLNRPGELDELEFRFIRTHSEVGYEIIKGVDFPWPVAEMVVQHHERLDGSGYPKNLRGEEIILEARIIAVADVVEAITNHRPYRPALQLEKAIQEIREHQGGRYDPAVVAACVRLFQEKGFQWSKTWGVGPAG</sequence>
<dbReference type="InterPro" id="IPR003018">
    <property type="entry name" value="GAF"/>
</dbReference>
<dbReference type="EMBL" id="DSDS01000137">
    <property type="protein sequence ID" value="HET98229.1"/>
    <property type="molecule type" value="Genomic_DNA"/>
</dbReference>
<dbReference type="PANTHER" id="PTHR43155:SF2">
    <property type="entry name" value="CYCLIC DI-GMP PHOSPHODIESTERASE PA4108"/>
    <property type="match status" value="1"/>
</dbReference>
<dbReference type="InterPro" id="IPR006674">
    <property type="entry name" value="HD_domain"/>
</dbReference>
<feature type="domain" description="HD" evidence="5">
    <location>
        <begin position="845"/>
        <end position="967"/>
    </location>
</feature>
<evidence type="ECO:0000259" key="3">
    <source>
        <dbReference type="PROSITE" id="PS50112"/>
    </source>
</evidence>
<dbReference type="CDD" id="cd00130">
    <property type="entry name" value="PAS"/>
    <property type="match status" value="2"/>
</dbReference>
<dbReference type="NCBIfam" id="TIGR00229">
    <property type="entry name" value="sensory_box"/>
    <property type="match status" value="1"/>
</dbReference>
<dbReference type="PROSITE" id="PS50112">
    <property type="entry name" value="PAS"/>
    <property type="match status" value="2"/>
</dbReference>
<dbReference type="Gene3D" id="1.10.3210.10">
    <property type="entry name" value="Hypothetical protein af1432"/>
    <property type="match status" value="1"/>
</dbReference>
<dbReference type="Pfam" id="PF13185">
    <property type="entry name" value="GAF_2"/>
    <property type="match status" value="1"/>
</dbReference>
<dbReference type="InterPro" id="IPR000700">
    <property type="entry name" value="PAS-assoc_C"/>
</dbReference>
<feature type="domain" description="PAC" evidence="4">
    <location>
        <begin position="766"/>
        <end position="818"/>
    </location>
</feature>
<dbReference type="SUPFAM" id="SSF55785">
    <property type="entry name" value="PYP-like sensor domain (PAS domain)"/>
    <property type="match status" value="2"/>
</dbReference>
<dbReference type="Proteomes" id="UP000885986">
    <property type="component" value="Unassembled WGS sequence"/>
</dbReference>
<dbReference type="PROSITE" id="PS51832">
    <property type="entry name" value="HD_GYP"/>
    <property type="match status" value="1"/>
</dbReference>
<evidence type="ECO:0000256" key="2">
    <source>
        <dbReference type="SAM" id="Phobius"/>
    </source>
</evidence>
<evidence type="ECO:0000259" key="5">
    <source>
        <dbReference type="PROSITE" id="PS51831"/>
    </source>
</evidence>
<feature type="domain" description="HD-GYP" evidence="6">
    <location>
        <begin position="823"/>
        <end position="1018"/>
    </location>
</feature>
<feature type="domain" description="PAS" evidence="3">
    <location>
        <begin position="387"/>
        <end position="440"/>
    </location>
</feature>
<comment type="caution">
    <text evidence="7">The sequence shown here is derived from an EMBL/GenBank/DDBJ whole genome shotgun (WGS) entry which is preliminary data.</text>
</comment>
<feature type="transmembrane region" description="Helical" evidence="2">
    <location>
        <begin position="35"/>
        <end position="55"/>
    </location>
</feature>
<dbReference type="Pfam" id="PF11845">
    <property type="entry name" value="Tll0287-like"/>
    <property type="match status" value="1"/>
</dbReference>
<dbReference type="InterPro" id="IPR003607">
    <property type="entry name" value="HD/PDEase_dom"/>
</dbReference>
<feature type="domain" description="PAS" evidence="3">
    <location>
        <begin position="690"/>
        <end position="744"/>
    </location>
</feature>
<keyword evidence="2" id="KW-1133">Transmembrane helix</keyword>
<evidence type="ECO:0000259" key="6">
    <source>
        <dbReference type="PROSITE" id="PS51832"/>
    </source>
</evidence>
<feature type="coiled-coil region" evidence="1">
    <location>
        <begin position="317"/>
        <end position="390"/>
    </location>
</feature>
<dbReference type="SMART" id="SM00091">
    <property type="entry name" value="PAS"/>
    <property type="match status" value="2"/>
</dbReference>
<dbReference type="Pfam" id="PF13426">
    <property type="entry name" value="PAS_9"/>
    <property type="match status" value="1"/>
</dbReference>
<proteinExistence type="predicted"/>
<dbReference type="SUPFAM" id="SSF109604">
    <property type="entry name" value="HD-domain/PDEase-like"/>
    <property type="match status" value="1"/>
</dbReference>
<dbReference type="InterPro" id="IPR006675">
    <property type="entry name" value="HDIG_dom"/>
</dbReference>
<dbReference type="SMART" id="SM00471">
    <property type="entry name" value="HDc"/>
    <property type="match status" value="1"/>
</dbReference>
<dbReference type="NCBIfam" id="TIGR00277">
    <property type="entry name" value="HDIG"/>
    <property type="match status" value="1"/>
</dbReference>
<dbReference type="InterPro" id="IPR035965">
    <property type="entry name" value="PAS-like_dom_sf"/>
</dbReference>
<organism evidence="7">
    <name type="scientific">Desulfurivibrio alkaliphilus</name>
    <dbReference type="NCBI Taxonomy" id="427923"/>
    <lineage>
        <taxon>Bacteria</taxon>
        <taxon>Pseudomonadati</taxon>
        <taxon>Thermodesulfobacteriota</taxon>
        <taxon>Desulfobulbia</taxon>
        <taxon>Desulfobulbales</taxon>
        <taxon>Desulfobulbaceae</taxon>
        <taxon>Desulfurivibrio</taxon>
    </lineage>
</organism>
<keyword evidence="1" id="KW-0175">Coiled coil</keyword>
<accession>A0A7C2XGI7</accession>
<dbReference type="AlphaFoldDB" id="A0A7C2XGI7"/>
<evidence type="ECO:0000313" key="7">
    <source>
        <dbReference type="EMBL" id="HET98229.1"/>
    </source>
</evidence>
<dbReference type="PROSITE" id="PS51831">
    <property type="entry name" value="HD"/>
    <property type="match status" value="1"/>
</dbReference>
<dbReference type="SUPFAM" id="SSF55781">
    <property type="entry name" value="GAF domain-like"/>
    <property type="match status" value="1"/>
</dbReference>
<dbReference type="Gene3D" id="3.30.450.20">
    <property type="entry name" value="PAS domain"/>
    <property type="match status" value="2"/>
</dbReference>
<dbReference type="Gene3D" id="3.30.450.40">
    <property type="match status" value="1"/>
</dbReference>